<feature type="compositionally biased region" description="Low complexity" evidence="3">
    <location>
        <begin position="290"/>
        <end position="305"/>
    </location>
</feature>
<name>A0A286UG07_9AGAM</name>
<dbReference type="GO" id="GO:1990414">
    <property type="term" value="P:replication-born double-strand break repair via sister chromatid exchange"/>
    <property type="evidence" value="ECO:0007669"/>
    <property type="project" value="TreeGrafter"/>
</dbReference>
<evidence type="ECO:0000313" key="5">
    <source>
        <dbReference type="EMBL" id="PAV18531.1"/>
    </source>
</evidence>
<accession>A0A286UG07</accession>
<protein>
    <submittedName>
        <fullName evidence="5">Double-strand-break repair rad21</fullName>
    </submittedName>
</protein>
<dbReference type="InterPro" id="IPR006910">
    <property type="entry name" value="Rad21_Rec8_N"/>
</dbReference>
<dbReference type="Proteomes" id="UP000217199">
    <property type="component" value="Unassembled WGS sequence"/>
</dbReference>
<dbReference type="OrthoDB" id="10071381at2759"/>
<dbReference type="GO" id="GO:0030892">
    <property type="term" value="C:mitotic cohesin complex"/>
    <property type="evidence" value="ECO:0007669"/>
    <property type="project" value="TreeGrafter"/>
</dbReference>
<evidence type="ECO:0000256" key="3">
    <source>
        <dbReference type="SAM" id="MobiDB-lite"/>
    </source>
</evidence>
<comment type="subcellular location">
    <subcellularLocation>
        <location evidence="1">Nucleus</location>
    </subcellularLocation>
</comment>
<evidence type="ECO:0000256" key="1">
    <source>
        <dbReference type="ARBA" id="ARBA00004123"/>
    </source>
</evidence>
<dbReference type="EMBL" id="NBII01000005">
    <property type="protein sequence ID" value="PAV18531.1"/>
    <property type="molecule type" value="Genomic_DNA"/>
</dbReference>
<dbReference type="GO" id="GO:0007064">
    <property type="term" value="P:mitotic sister chromatid cohesion"/>
    <property type="evidence" value="ECO:0007669"/>
    <property type="project" value="TreeGrafter"/>
</dbReference>
<reference evidence="5 6" key="1">
    <citation type="journal article" date="2017" name="Mol. Ecol.">
        <title>Comparative and population genomic landscape of Phellinus noxius: A hypervariable fungus causing root rot in trees.</title>
        <authorList>
            <person name="Chung C.L."/>
            <person name="Lee T.J."/>
            <person name="Akiba M."/>
            <person name="Lee H.H."/>
            <person name="Kuo T.H."/>
            <person name="Liu D."/>
            <person name="Ke H.M."/>
            <person name="Yokoi T."/>
            <person name="Roa M.B."/>
            <person name="Lu M.J."/>
            <person name="Chang Y.Y."/>
            <person name="Ann P.J."/>
            <person name="Tsai J.N."/>
            <person name="Chen C.Y."/>
            <person name="Tzean S.S."/>
            <person name="Ota Y."/>
            <person name="Hattori T."/>
            <person name="Sahashi N."/>
            <person name="Liou R.F."/>
            <person name="Kikuchi T."/>
            <person name="Tsai I.J."/>
        </authorList>
    </citation>
    <scope>NUCLEOTIDE SEQUENCE [LARGE SCALE GENOMIC DNA]</scope>
    <source>
        <strain evidence="5 6">FFPRI411160</strain>
    </source>
</reference>
<comment type="caution">
    <text evidence="5">The sequence shown here is derived from an EMBL/GenBank/DDBJ whole genome shotgun (WGS) entry which is preliminary data.</text>
</comment>
<dbReference type="PANTHER" id="PTHR12585">
    <property type="entry name" value="SCC1 / RAD21 FAMILY MEMBER"/>
    <property type="match status" value="1"/>
</dbReference>
<evidence type="ECO:0000256" key="2">
    <source>
        <dbReference type="ARBA" id="ARBA00023242"/>
    </source>
</evidence>
<dbReference type="PANTHER" id="PTHR12585:SF69">
    <property type="entry name" value="FI11703P"/>
    <property type="match status" value="1"/>
</dbReference>
<feature type="region of interest" description="Disordered" evidence="3">
    <location>
        <begin position="290"/>
        <end position="320"/>
    </location>
</feature>
<dbReference type="InParanoid" id="A0A286UG07"/>
<dbReference type="GO" id="GO:0005634">
    <property type="term" value="C:nucleus"/>
    <property type="evidence" value="ECO:0007669"/>
    <property type="project" value="UniProtKB-SubCell"/>
</dbReference>
<proteinExistence type="predicted"/>
<sequence>MFYSEAILSRRGPLAKVWLAAHMERKLSKTQTLQTDIEESVDAIMGQEVEIMALRLSGQLLLGVVRIYSRKAKYLLDDCNEALLKIKMAFRPGMVDMTEDQLAVNRNAITLQGNNIDFDLMLNDFNNFDIDFEDRLTQGGQHVARVADITLASANDFLVDFDNMGFDFDLGPGDGIGSQDLDVDLGIDFGDGPIGGDANRTGVEDETMSVEVGRDAAIHRSPRESLDSHMFGKGIGDADILSVRSRAVSENPFNPDIDMDYGGDLGGMDLDLGIDFGDAPIADITLTEAAAAEARSPSRASSRLTTPPPTPHKTHSHFHR</sequence>
<organism evidence="5 6">
    <name type="scientific">Pyrrhoderma noxium</name>
    <dbReference type="NCBI Taxonomy" id="2282107"/>
    <lineage>
        <taxon>Eukaryota</taxon>
        <taxon>Fungi</taxon>
        <taxon>Dikarya</taxon>
        <taxon>Basidiomycota</taxon>
        <taxon>Agaricomycotina</taxon>
        <taxon>Agaricomycetes</taxon>
        <taxon>Hymenochaetales</taxon>
        <taxon>Hymenochaetaceae</taxon>
        <taxon>Pyrrhoderma</taxon>
    </lineage>
</organism>
<keyword evidence="2" id="KW-0539">Nucleus</keyword>
<evidence type="ECO:0000259" key="4">
    <source>
        <dbReference type="Pfam" id="PF04825"/>
    </source>
</evidence>
<keyword evidence="6" id="KW-1185">Reference proteome</keyword>
<dbReference type="Pfam" id="PF04825">
    <property type="entry name" value="Rad21_Rec8_N"/>
    <property type="match status" value="1"/>
</dbReference>
<gene>
    <name evidence="5" type="ORF">PNOK_0537300</name>
</gene>
<dbReference type="STRING" id="2282107.A0A286UG07"/>
<feature type="domain" description="Rad21/Rec8-like protein N-terminal" evidence="4">
    <location>
        <begin position="1"/>
        <end position="101"/>
    </location>
</feature>
<dbReference type="AlphaFoldDB" id="A0A286UG07"/>
<dbReference type="InterPro" id="IPR039781">
    <property type="entry name" value="Rad21/Rec8-like"/>
</dbReference>
<evidence type="ECO:0000313" key="6">
    <source>
        <dbReference type="Proteomes" id="UP000217199"/>
    </source>
</evidence>
<dbReference type="GO" id="GO:0003682">
    <property type="term" value="F:chromatin binding"/>
    <property type="evidence" value="ECO:0007669"/>
    <property type="project" value="TreeGrafter"/>
</dbReference>